<dbReference type="AlphaFoldDB" id="A0A8K0CTQ9"/>
<proteinExistence type="predicted"/>
<evidence type="ECO:0000313" key="2">
    <source>
        <dbReference type="Proteomes" id="UP000801492"/>
    </source>
</evidence>
<keyword evidence="2" id="KW-1185">Reference proteome</keyword>
<dbReference type="OrthoDB" id="7477068at2759"/>
<organism evidence="1 2">
    <name type="scientific">Ignelater luminosus</name>
    <name type="common">Cucubano</name>
    <name type="synonym">Pyrophorus luminosus</name>
    <dbReference type="NCBI Taxonomy" id="2038154"/>
    <lineage>
        <taxon>Eukaryota</taxon>
        <taxon>Metazoa</taxon>
        <taxon>Ecdysozoa</taxon>
        <taxon>Arthropoda</taxon>
        <taxon>Hexapoda</taxon>
        <taxon>Insecta</taxon>
        <taxon>Pterygota</taxon>
        <taxon>Neoptera</taxon>
        <taxon>Endopterygota</taxon>
        <taxon>Coleoptera</taxon>
        <taxon>Polyphaga</taxon>
        <taxon>Elateriformia</taxon>
        <taxon>Elateroidea</taxon>
        <taxon>Elateridae</taxon>
        <taxon>Agrypninae</taxon>
        <taxon>Pyrophorini</taxon>
        <taxon>Ignelater</taxon>
    </lineage>
</organism>
<dbReference type="Proteomes" id="UP000801492">
    <property type="component" value="Unassembled WGS sequence"/>
</dbReference>
<accession>A0A8K0CTQ9</accession>
<evidence type="ECO:0000313" key="1">
    <source>
        <dbReference type="EMBL" id="KAF2891137.1"/>
    </source>
</evidence>
<reference evidence="1" key="1">
    <citation type="submission" date="2019-08" db="EMBL/GenBank/DDBJ databases">
        <title>The genome of the North American firefly Photinus pyralis.</title>
        <authorList>
            <consortium name="Photinus pyralis genome working group"/>
            <person name="Fallon T.R."/>
            <person name="Sander Lower S.E."/>
            <person name="Weng J.-K."/>
        </authorList>
    </citation>
    <scope>NUCLEOTIDE SEQUENCE</scope>
    <source>
        <strain evidence="1">TRF0915ILg1</strain>
        <tissue evidence="1">Whole body</tissue>
    </source>
</reference>
<protein>
    <submittedName>
        <fullName evidence="1">Uncharacterized protein</fullName>
    </submittedName>
</protein>
<name>A0A8K0CTQ9_IGNLU</name>
<dbReference type="EMBL" id="VTPC01037855">
    <property type="protein sequence ID" value="KAF2891137.1"/>
    <property type="molecule type" value="Genomic_DNA"/>
</dbReference>
<gene>
    <name evidence="1" type="ORF">ILUMI_15036</name>
</gene>
<sequence>MIPGVRKSDQQFWSKEDMEQALKEIREKKIGWLLVFKTYNVPCRTFRIIAKSGHKKNNLGRHKPTFDKLDYAIAEAIGLKHRFNKEERFAEGGLAKRFQEEKTHHNSKDS</sequence>
<comment type="caution">
    <text evidence="1">The sequence shown here is derived from an EMBL/GenBank/DDBJ whole genome shotgun (WGS) entry which is preliminary data.</text>
</comment>